<feature type="compositionally biased region" description="Pro residues" evidence="1">
    <location>
        <begin position="18"/>
        <end position="27"/>
    </location>
</feature>
<protein>
    <submittedName>
        <fullName evidence="2">Uncharacterized protein</fullName>
    </submittedName>
</protein>
<feature type="non-terminal residue" evidence="2">
    <location>
        <position position="1"/>
    </location>
</feature>
<dbReference type="EMBL" id="CAMXCT020000657">
    <property type="protein sequence ID" value="CAL1135097.1"/>
    <property type="molecule type" value="Genomic_DNA"/>
</dbReference>
<sequence>AELRDELQRPLPGVTGTPPGPAAPPARPLVGEAKSSQKPPAEEAPKDAPKESALNLTTKCGPPAPPEGLAPAAPASTAGKEKEEPQEDQKVTEKPNASAPASGASSSRPTREKEEEPERSPRHKGGRDPPRSRSKKKKARRSRSHSSRRRRRDRSRSGGERDRKERKARDERLEDKVQLVTGAASSLANYGLETCFIGESALARVRSAVVMAIWNHRRRFRSSHAVLLLFTQSHLTDPFHAQVYQCLTTLKRCLSQNPAVRAIWEPWWLKASGHDPRRPRGPVTLLCNVVRRIKWSWVSAWTLRTHQDIDLDLLNTDSDLFAHHVREACRVHGWQQALGLHKHFEGAQCGVDRSASVHLSEQSFLSTHDCRLLRSILTDAVWTASRLYHAGRLQTSACPCGHDHQDREHFFWLCPHLQDIQSRHGRLVSLRADTGPWPSCLQLCGLVPLNFEIPGYNHIQLAHLVQAYLLDVARRSWDLGWPNSDDKPQEESQSSALPVEPLLLKLPLEPPKLSSTTFPWPEQFCVDLLSFLKTLTWPKQPTPNGISWAELVVNFEIVTGKALPRNPGRSRARHLRTYGEAAVPLLEAPDNLYKKVLTLSSACRSFARLIGAPVVVGRETRNVCIPGLPGKHRYRGLDRRPVMTMDAETSEAIRACLHDRIAVEINVSSADITAGQTGAANPVELAYKKVHPLKWNTPVASDVATSEAAGEPVPPKNKCEDPKPVKDTKTSDNDTHDATKVGNRWTCRKCPCTSTASNSTRFKQARCLGDLCHNFEFKASFVHDIPAKPDSKGNYVCKRCKRSSVKSSVARFAKTLCYGSHATNRSDAIRASRCAAGLSSKGLPDHVAPRLQALRKSKVNMEPE</sequence>
<feature type="region of interest" description="Disordered" evidence="1">
    <location>
        <begin position="702"/>
        <end position="738"/>
    </location>
</feature>
<accession>A0A9P1BXV0</accession>
<feature type="compositionally biased region" description="Low complexity" evidence="1">
    <location>
        <begin position="97"/>
        <end position="108"/>
    </location>
</feature>
<reference evidence="2" key="1">
    <citation type="submission" date="2022-10" db="EMBL/GenBank/DDBJ databases">
        <authorList>
            <person name="Chen Y."/>
            <person name="Dougan E. K."/>
            <person name="Chan C."/>
            <person name="Rhodes N."/>
            <person name="Thang M."/>
        </authorList>
    </citation>
    <scope>NUCLEOTIDE SEQUENCE</scope>
</reference>
<evidence type="ECO:0000313" key="2">
    <source>
        <dbReference type="EMBL" id="CAI3981722.1"/>
    </source>
</evidence>
<feature type="compositionally biased region" description="Basic and acidic residues" evidence="1">
    <location>
        <begin position="155"/>
        <end position="172"/>
    </location>
</feature>
<evidence type="ECO:0000256" key="1">
    <source>
        <dbReference type="SAM" id="MobiDB-lite"/>
    </source>
</evidence>
<evidence type="ECO:0000313" key="3">
    <source>
        <dbReference type="EMBL" id="CAL1135097.1"/>
    </source>
</evidence>
<feature type="compositionally biased region" description="Basic residues" evidence="1">
    <location>
        <begin position="132"/>
        <end position="154"/>
    </location>
</feature>
<feature type="compositionally biased region" description="Basic and acidic residues" evidence="1">
    <location>
        <begin position="109"/>
        <end position="131"/>
    </location>
</feature>
<feature type="region of interest" description="Disordered" evidence="1">
    <location>
        <begin position="1"/>
        <end position="172"/>
    </location>
</feature>
<proteinExistence type="predicted"/>
<name>A0A9P1BXV0_9DINO</name>
<feature type="compositionally biased region" description="Basic and acidic residues" evidence="1">
    <location>
        <begin position="40"/>
        <end position="50"/>
    </location>
</feature>
<dbReference type="AlphaFoldDB" id="A0A9P1BXV0"/>
<gene>
    <name evidence="2" type="ORF">C1SCF055_LOCUS9484</name>
</gene>
<reference evidence="3" key="2">
    <citation type="submission" date="2024-04" db="EMBL/GenBank/DDBJ databases">
        <authorList>
            <person name="Chen Y."/>
            <person name="Shah S."/>
            <person name="Dougan E. K."/>
            <person name="Thang M."/>
            <person name="Chan C."/>
        </authorList>
    </citation>
    <scope>NUCLEOTIDE SEQUENCE [LARGE SCALE GENOMIC DNA]</scope>
</reference>
<feature type="compositionally biased region" description="Basic and acidic residues" evidence="1">
    <location>
        <begin position="717"/>
        <end position="738"/>
    </location>
</feature>
<organism evidence="2">
    <name type="scientific">Cladocopium goreaui</name>
    <dbReference type="NCBI Taxonomy" id="2562237"/>
    <lineage>
        <taxon>Eukaryota</taxon>
        <taxon>Sar</taxon>
        <taxon>Alveolata</taxon>
        <taxon>Dinophyceae</taxon>
        <taxon>Suessiales</taxon>
        <taxon>Symbiodiniaceae</taxon>
        <taxon>Cladocopium</taxon>
    </lineage>
</organism>
<dbReference type="EMBL" id="CAMXCT010000657">
    <property type="protein sequence ID" value="CAI3981722.1"/>
    <property type="molecule type" value="Genomic_DNA"/>
</dbReference>
<feature type="compositionally biased region" description="Basic and acidic residues" evidence="1">
    <location>
        <begin position="79"/>
        <end position="93"/>
    </location>
</feature>
<comment type="caution">
    <text evidence="2">The sequence shown here is derived from an EMBL/GenBank/DDBJ whole genome shotgun (WGS) entry which is preliminary data.</text>
</comment>